<organism evidence="6 7">
    <name type="scientific">Acaromyces ingoldii</name>
    <dbReference type="NCBI Taxonomy" id="215250"/>
    <lineage>
        <taxon>Eukaryota</taxon>
        <taxon>Fungi</taxon>
        <taxon>Dikarya</taxon>
        <taxon>Basidiomycota</taxon>
        <taxon>Ustilaginomycotina</taxon>
        <taxon>Exobasidiomycetes</taxon>
        <taxon>Exobasidiales</taxon>
        <taxon>Cryptobasidiaceae</taxon>
        <taxon>Acaromyces</taxon>
    </lineage>
</organism>
<reference evidence="6 7" key="1">
    <citation type="journal article" date="2018" name="Mol. Biol. Evol.">
        <title>Broad Genomic Sampling Reveals a Smut Pathogenic Ancestry of the Fungal Clade Ustilaginomycotina.</title>
        <authorList>
            <person name="Kijpornyongpan T."/>
            <person name="Mondo S.J."/>
            <person name="Barry K."/>
            <person name="Sandor L."/>
            <person name="Lee J."/>
            <person name="Lipzen A."/>
            <person name="Pangilinan J."/>
            <person name="LaButti K."/>
            <person name="Hainaut M."/>
            <person name="Henrissat B."/>
            <person name="Grigoriev I.V."/>
            <person name="Spatafora J.W."/>
            <person name="Aime M.C."/>
        </authorList>
    </citation>
    <scope>NUCLEOTIDE SEQUENCE [LARGE SCALE GENOMIC DNA]</scope>
    <source>
        <strain evidence="6 7">MCA 4198</strain>
    </source>
</reference>
<feature type="region of interest" description="Disordered" evidence="5">
    <location>
        <begin position="20"/>
        <end position="51"/>
    </location>
</feature>
<dbReference type="Pfam" id="PF01053">
    <property type="entry name" value="Cys_Met_Meta_PP"/>
    <property type="match status" value="2"/>
</dbReference>
<feature type="modified residue" description="N6-(pyridoxal phosphate)lysine" evidence="3">
    <location>
        <position position="235"/>
    </location>
</feature>
<dbReference type="GO" id="GO:0016740">
    <property type="term" value="F:transferase activity"/>
    <property type="evidence" value="ECO:0007669"/>
    <property type="project" value="UniProtKB-KW"/>
</dbReference>
<dbReference type="SUPFAM" id="SSF53383">
    <property type="entry name" value="PLP-dependent transferases"/>
    <property type="match status" value="1"/>
</dbReference>
<dbReference type="GO" id="GO:0016846">
    <property type="term" value="F:carbon-sulfur lyase activity"/>
    <property type="evidence" value="ECO:0007669"/>
    <property type="project" value="TreeGrafter"/>
</dbReference>
<keyword evidence="2 3" id="KW-0663">Pyridoxal phosphate</keyword>
<dbReference type="RefSeq" id="XP_025379876.1">
    <property type="nucleotide sequence ID" value="XM_025520222.1"/>
</dbReference>
<accession>A0A316YVK1</accession>
<gene>
    <name evidence="6" type="ORF">FA10DRAFT_263438</name>
</gene>
<dbReference type="PANTHER" id="PTHR11808:SF35">
    <property type="entry name" value="CYSTATHIONINE GAMMA-SYNTHASE (AFU_ORTHOLOGUE AFUA_7G01590)"/>
    <property type="match status" value="1"/>
</dbReference>
<dbReference type="STRING" id="215250.A0A316YVK1"/>
<dbReference type="Proteomes" id="UP000245768">
    <property type="component" value="Unassembled WGS sequence"/>
</dbReference>
<evidence type="ECO:0000256" key="2">
    <source>
        <dbReference type="ARBA" id="ARBA00022898"/>
    </source>
</evidence>
<proteinExistence type="inferred from homology"/>
<feature type="compositionally biased region" description="Basic and acidic residues" evidence="5">
    <location>
        <begin position="340"/>
        <end position="355"/>
    </location>
</feature>
<dbReference type="InterPro" id="IPR015421">
    <property type="entry name" value="PyrdxlP-dep_Trfase_major"/>
</dbReference>
<keyword evidence="7" id="KW-1185">Reference proteome</keyword>
<evidence type="ECO:0000256" key="1">
    <source>
        <dbReference type="ARBA" id="ARBA00001933"/>
    </source>
</evidence>
<evidence type="ECO:0000256" key="3">
    <source>
        <dbReference type="PIRSR" id="PIRSR001434-2"/>
    </source>
</evidence>
<dbReference type="AlphaFoldDB" id="A0A316YVK1"/>
<dbReference type="InterPro" id="IPR054542">
    <property type="entry name" value="Cys_met_metab_PP"/>
</dbReference>
<protein>
    <submittedName>
        <fullName evidence="6">PLP-dependent transferase</fullName>
    </submittedName>
</protein>
<dbReference type="PANTHER" id="PTHR11808">
    <property type="entry name" value="TRANS-SULFURATION ENZYME FAMILY MEMBER"/>
    <property type="match status" value="1"/>
</dbReference>
<sequence>MAPASLDLPEASFSTIALHADDPRDHGRGSVPVAPDLQLSTTYRTPHPDSEAGQRLRELGEEGLDWEDPVAHIYSRYTSETRARAEKVLSGIMAGHALTYASGLAAAYAAVLHYAPAVIAIRKGYHGVHSSIDVFLRTHPNTRLIDIDDEYPADLQPSSLTTGTGTDTGRSASGGLLVWLETPLNPTGEARDIAHYAQRAHAAGAGAHLVVDSTFAPLQRALDHGADMAMHSGTKYFGGHSDLLVGVLAVREKAAWVSLWHDRTYVGATPGNLESWLLLRSLRTLEVRWQRQSATATKLAAWLRSLAVSTTPPTELSTADEDRALLESRIVERVWHASLQPRRDKDPSATPREVEGGPDFDPSEQLRHGWPACFAFRLSKPAIAYKLPHETKYFASATSLGGVESLLEYRRASDPTEDPALIRLSIGLESFEDLQADLRAAMKKFI</sequence>
<dbReference type="GeneID" id="37042138"/>
<dbReference type="GO" id="GO:0019346">
    <property type="term" value="P:transsulfuration"/>
    <property type="evidence" value="ECO:0007669"/>
    <property type="project" value="InterPro"/>
</dbReference>
<dbReference type="PIRSF" id="PIRSF001434">
    <property type="entry name" value="CGS"/>
    <property type="match status" value="1"/>
</dbReference>
<evidence type="ECO:0000313" key="7">
    <source>
        <dbReference type="Proteomes" id="UP000245768"/>
    </source>
</evidence>
<comment type="similarity">
    <text evidence="4">Belongs to the trans-sulfuration enzymes family.</text>
</comment>
<dbReference type="GO" id="GO:0005737">
    <property type="term" value="C:cytoplasm"/>
    <property type="evidence" value="ECO:0007669"/>
    <property type="project" value="TreeGrafter"/>
</dbReference>
<dbReference type="FunCoup" id="A0A316YVK1">
    <property type="interactions" value="274"/>
</dbReference>
<evidence type="ECO:0000256" key="4">
    <source>
        <dbReference type="RuleBase" id="RU362118"/>
    </source>
</evidence>
<evidence type="ECO:0000256" key="5">
    <source>
        <dbReference type="SAM" id="MobiDB-lite"/>
    </source>
</evidence>
<dbReference type="Gene3D" id="3.90.1150.10">
    <property type="entry name" value="Aspartate Aminotransferase, domain 1"/>
    <property type="match status" value="1"/>
</dbReference>
<dbReference type="GO" id="GO:0030170">
    <property type="term" value="F:pyridoxal phosphate binding"/>
    <property type="evidence" value="ECO:0007669"/>
    <property type="project" value="InterPro"/>
</dbReference>
<dbReference type="InterPro" id="IPR000277">
    <property type="entry name" value="Cys/Met-Metab_PyrdxlP-dep_enz"/>
</dbReference>
<name>A0A316YVK1_9BASI</name>
<keyword evidence="6" id="KW-0808">Transferase</keyword>
<dbReference type="InParanoid" id="A0A316YVK1"/>
<dbReference type="EMBL" id="KZ819634">
    <property type="protein sequence ID" value="PWN92678.1"/>
    <property type="molecule type" value="Genomic_DNA"/>
</dbReference>
<dbReference type="PROSITE" id="PS00868">
    <property type="entry name" value="CYS_MET_METAB_PP"/>
    <property type="match status" value="1"/>
</dbReference>
<evidence type="ECO:0000313" key="6">
    <source>
        <dbReference type="EMBL" id="PWN92678.1"/>
    </source>
</evidence>
<dbReference type="InterPro" id="IPR015422">
    <property type="entry name" value="PyrdxlP-dep_Trfase_small"/>
</dbReference>
<comment type="cofactor">
    <cofactor evidence="1 4">
        <name>pyridoxal 5'-phosphate</name>
        <dbReference type="ChEBI" id="CHEBI:597326"/>
    </cofactor>
</comment>
<dbReference type="InterPro" id="IPR015424">
    <property type="entry name" value="PyrdxlP-dep_Trfase"/>
</dbReference>
<dbReference type="OrthoDB" id="3512640at2759"/>
<dbReference type="Gene3D" id="3.40.640.10">
    <property type="entry name" value="Type I PLP-dependent aspartate aminotransferase-like (Major domain)"/>
    <property type="match status" value="1"/>
</dbReference>
<feature type="region of interest" description="Disordered" evidence="5">
    <location>
        <begin position="340"/>
        <end position="362"/>
    </location>
</feature>